<dbReference type="EMBL" id="JBJJXI010000049">
    <property type="protein sequence ID" value="KAL3401065.1"/>
    <property type="molecule type" value="Genomic_DNA"/>
</dbReference>
<evidence type="ECO:0000313" key="9">
    <source>
        <dbReference type="EMBL" id="KAL3401065.1"/>
    </source>
</evidence>
<dbReference type="GO" id="GO:0003964">
    <property type="term" value="F:RNA-directed DNA polymerase activity"/>
    <property type="evidence" value="ECO:0007669"/>
    <property type="project" value="UniProtKB-KW"/>
</dbReference>
<evidence type="ECO:0000256" key="2">
    <source>
        <dbReference type="ARBA" id="ARBA00022695"/>
    </source>
</evidence>
<keyword evidence="1" id="KW-0808">Transferase</keyword>
<reference evidence="9 10" key="1">
    <citation type="journal article" date="2024" name="bioRxiv">
        <title>A reference genome for Trichogramma kaykai: A tiny desert-dwelling parasitoid wasp with competing sex-ratio distorters.</title>
        <authorList>
            <person name="Culotta J."/>
            <person name="Lindsey A.R."/>
        </authorList>
    </citation>
    <scope>NUCLEOTIDE SEQUENCE [LARGE SCALE GENOMIC DNA]</scope>
    <source>
        <strain evidence="9 10">KSX58</strain>
    </source>
</reference>
<dbReference type="InterPro" id="IPR043502">
    <property type="entry name" value="DNA/RNA_pol_sf"/>
</dbReference>
<organism evidence="9 10">
    <name type="scientific">Trichogramma kaykai</name>
    <dbReference type="NCBI Taxonomy" id="54128"/>
    <lineage>
        <taxon>Eukaryota</taxon>
        <taxon>Metazoa</taxon>
        <taxon>Ecdysozoa</taxon>
        <taxon>Arthropoda</taxon>
        <taxon>Hexapoda</taxon>
        <taxon>Insecta</taxon>
        <taxon>Pterygota</taxon>
        <taxon>Neoptera</taxon>
        <taxon>Endopterygota</taxon>
        <taxon>Hymenoptera</taxon>
        <taxon>Apocrita</taxon>
        <taxon>Proctotrupomorpha</taxon>
        <taxon>Chalcidoidea</taxon>
        <taxon>Trichogrammatidae</taxon>
        <taxon>Trichogramma</taxon>
    </lineage>
</organism>
<evidence type="ECO:0000259" key="8">
    <source>
        <dbReference type="Pfam" id="PF17917"/>
    </source>
</evidence>
<keyword evidence="5" id="KW-0378">Hydrolase</keyword>
<dbReference type="AlphaFoldDB" id="A0ABD2X715"/>
<keyword evidence="10" id="KW-1185">Reference proteome</keyword>
<dbReference type="CDD" id="cd09274">
    <property type="entry name" value="RNase_HI_RT_Ty3"/>
    <property type="match status" value="1"/>
</dbReference>
<dbReference type="SUPFAM" id="SSF56672">
    <property type="entry name" value="DNA/RNA polymerases"/>
    <property type="match status" value="1"/>
</dbReference>
<evidence type="ECO:0000256" key="6">
    <source>
        <dbReference type="ARBA" id="ARBA00022918"/>
    </source>
</evidence>
<keyword evidence="3" id="KW-0540">Nuclease</keyword>
<name>A0ABD2X715_9HYME</name>
<evidence type="ECO:0000313" key="10">
    <source>
        <dbReference type="Proteomes" id="UP001627154"/>
    </source>
</evidence>
<dbReference type="GO" id="GO:0004519">
    <property type="term" value="F:endonuclease activity"/>
    <property type="evidence" value="ECO:0007669"/>
    <property type="project" value="UniProtKB-KW"/>
</dbReference>
<dbReference type="InterPro" id="IPR041373">
    <property type="entry name" value="RT_RNaseH"/>
</dbReference>
<evidence type="ECO:0000256" key="3">
    <source>
        <dbReference type="ARBA" id="ARBA00022722"/>
    </source>
</evidence>
<evidence type="ECO:0000256" key="1">
    <source>
        <dbReference type="ARBA" id="ARBA00022679"/>
    </source>
</evidence>
<dbReference type="PANTHER" id="PTHR37984:SF5">
    <property type="entry name" value="PROTEIN NYNRIN-LIKE"/>
    <property type="match status" value="1"/>
</dbReference>
<evidence type="ECO:0000256" key="7">
    <source>
        <dbReference type="SAM" id="MobiDB-lite"/>
    </source>
</evidence>
<accession>A0ABD2X715</accession>
<dbReference type="PANTHER" id="PTHR37984">
    <property type="entry name" value="PROTEIN CBG26694"/>
    <property type="match status" value="1"/>
</dbReference>
<dbReference type="Proteomes" id="UP001627154">
    <property type="component" value="Unassembled WGS sequence"/>
</dbReference>
<dbReference type="Pfam" id="PF17917">
    <property type="entry name" value="RT_RNaseH"/>
    <property type="match status" value="1"/>
</dbReference>
<keyword evidence="6" id="KW-0695">RNA-directed DNA polymerase</keyword>
<keyword evidence="4" id="KW-0255">Endonuclease</keyword>
<proteinExistence type="predicted"/>
<dbReference type="InterPro" id="IPR050951">
    <property type="entry name" value="Retrovirus_Pol_polyprotein"/>
</dbReference>
<evidence type="ECO:0000256" key="5">
    <source>
        <dbReference type="ARBA" id="ARBA00022801"/>
    </source>
</evidence>
<dbReference type="GO" id="GO:0016787">
    <property type="term" value="F:hydrolase activity"/>
    <property type="evidence" value="ECO:0007669"/>
    <property type="project" value="UniProtKB-KW"/>
</dbReference>
<keyword evidence="2" id="KW-0548">Nucleotidyltransferase</keyword>
<feature type="domain" description="Reverse transcriptase RNase H-like" evidence="8">
    <location>
        <begin position="2"/>
        <end position="75"/>
    </location>
</feature>
<protein>
    <recommendedName>
        <fullName evidence="8">Reverse transcriptase RNase H-like domain-containing protein</fullName>
    </recommendedName>
</protein>
<evidence type="ECO:0000256" key="4">
    <source>
        <dbReference type="ARBA" id="ARBA00022759"/>
    </source>
</evidence>
<sequence>MPIGFASRTLTDTERKHDTYSREALAIVFTILKFKPYLIGKQFTVYTDHKPLLYFKNSTDPNSCVSRYQFKLQNFEYNIQYKPGTNNIVADCLSRNPVVEQVNVVTRTAGGLKRVNYKLTRTRVTRPKVQKTPKNIEASDDITDQSTEKEKGKHDAVIPLADAQSTAVEIADLQNDAEIESCKESNAEGDDVLADEIQDVEARGEDLQTAAEIELDSGEDENDCEPVNKTLTHGDFTTEKMIFECRDKLFMRKDNYVVFVSSDGQPCDEGARQFQEHNMLPKFADGKPGEVLVHKRGKNIKFGIIVRGEKEESTPTIMVNIESGIKTLEQLLTKLSSWRGLKFL</sequence>
<feature type="region of interest" description="Disordered" evidence="7">
    <location>
        <begin position="126"/>
        <end position="154"/>
    </location>
</feature>
<gene>
    <name evidence="9" type="ORF">TKK_005700</name>
</gene>
<comment type="caution">
    <text evidence="9">The sequence shown here is derived from an EMBL/GenBank/DDBJ whole genome shotgun (WGS) entry which is preliminary data.</text>
</comment>